<keyword evidence="2 4" id="KW-0238">DNA-binding</keyword>
<evidence type="ECO:0000256" key="2">
    <source>
        <dbReference type="ARBA" id="ARBA00023125"/>
    </source>
</evidence>
<dbReference type="PANTHER" id="PTHR30055">
    <property type="entry name" value="HTH-TYPE TRANSCRIPTIONAL REGULATOR RUTR"/>
    <property type="match status" value="1"/>
</dbReference>
<evidence type="ECO:0000256" key="1">
    <source>
        <dbReference type="ARBA" id="ARBA00023015"/>
    </source>
</evidence>
<organism evidence="6 7">
    <name type="scientific">Actinoallomurus bryophytorum</name>
    <dbReference type="NCBI Taxonomy" id="1490222"/>
    <lineage>
        <taxon>Bacteria</taxon>
        <taxon>Bacillati</taxon>
        <taxon>Actinomycetota</taxon>
        <taxon>Actinomycetes</taxon>
        <taxon>Streptosporangiales</taxon>
        <taxon>Thermomonosporaceae</taxon>
        <taxon>Actinoallomurus</taxon>
    </lineage>
</organism>
<evidence type="ECO:0000256" key="4">
    <source>
        <dbReference type="PROSITE-ProRule" id="PRU00335"/>
    </source>
</evidence>
<dbReference type="InterPro" id="IPR001647">
    <property type="entry name" value="HTH_TetR"/>
</dbReference>
<keyword evidence="3" id="KW-0804">Transcription</keyword>
<feature type="domain" description="HTH tetR-type" evidence="5">
    <location>
        <begin position="11"/>
        <end position="71"/>
    </location>
</feature>
<dbReference type="InterPro" id="IPR009057">
    <property type="entry name" value="Homeodomain-like_sf"/>
</dbReference>
<dbReference type="PROSITE" id="PS50977">
    <property type="entry name" value="HTH_TETR_2"/>
    <property type="match status" value="1"/>
</dbReference>
<protein>
    <submittedName>
        <fullName evidence="6">TetR family transcriptional regulator</fullName>
    </submittedName>
</protein>
<feature type="DNA-binding region" description="H-T-H motif" evidence="4">
    <location>
        <begin position="34"/>
        <end position="53"/>
    </location>
</feature>
<dbReference type="AlphaFoldDB" id="A0A543CDI4"/>
<dbReference type="Pfam" id="PF00440">
    <property type="entry name" value="TetR_N"/>
    <property type="match status" value="1"/>
</dbReference>
<dbReference type="RefSeq" id="WP_185792019.1">
    <property type="nucleotide sequence ID" value="NZ_VFOZ01000001.1"/>
</dbReference>
<reference evidence="6 7" key="1">
    <citation type="submission" date="2019-06" db="EMBL/GenBank/DDBJ databases">
        <title>Sequencing the genomes of 1000 actinobacteria strains.</title>
        <authorList>
            <person name="Klenk H.-P."/>
        </authorList>
    </citation>
    <scope>NUCLEOTIDE SEQUENCE [LARGE SCALE GENOMIC DNA]</scope>
    <source>
        <strain evidence="6 7">DSM 102200</strain>
    </source>
</reference>
<dbReference type="PANTHER" id="PTHR30055:SF243">
    <property type="entry name" value="HTH-TYPE TRANSCRIPTIONAL REGULATOR RV1816"/>
    <property type="match status" value="1"/>
</dbReference>
<dbReference type="GO" id="GO:0003700">
    <property type="term" value="F:DNA-binding transcription factor activity"/>
    <property type="evidence" value="ECO:0007669"/>
    <property type="project" value="TreeGrafter"/>
</dbReference>
<dbReference type="InterPro" id="IPR036271">
    <property type="entry name" value="Tet_transcr_reg_TetR-rel_C_sf"/>
</dbReference>
<evidence type="ECO:0000259" key="5">
    <source>
        <dbReference type="PROSITE" id="PS50977"/>
    </source>
</evidence>
<accession>A0A543CDI4</accession>
<dbReference type="EMBL" id="VFOZ01000001">
    <property type="protein sequence ID" value="TQL95158.1"/>
    <property type="molecule type" value="Genomic_DNA"/>
</dbReference>
<proteinExistence type="predicted"/>
<evidence type="ECO:0000256" key="3">
    <source>
        <dbReference type="ARBA" id="ARBA00023163"/>
    </source>
</evidence>
<dbReference type="SUPFAM" id="SSF46689">
    <property type="entry name" value="Homeodomain-like"/>
    <property type="match status" value="1"/>
</dbReference>
<evidence type="ECO:0000313" key="7">
    <source>
        <dbReference type="Proteomes" id="UP000316096"/>
    </source>
</evidence>
<dbReference type="GO" id="GO:0000976">
    <property type="term" value="F:transcription cis-regulatory region binding"/>
    <property type="evidence" value="ECO:0007669"/>
    <property type="project" value="TreeGrafter"/>
</dbReference>
<keyword evidence="1" id="KW-0805">Transcription regulation</keyword>
<dbReference type="Proteomes" id="UP000316096">
    <property type="component" value="Unassembled WGS sequence"/>
</dbReference>
<sequence length="239" mass="26284">MPTTRRERLRDATLLEIKEVAREHLRAHGPAGISLRGIARDIGMTAPALYRYYASLEDLLAAMIETYTHELSDAMEAARDALPADDVGGRLVAVTRAFRSWALDHRPEFTMIYGAPAPGFSAPEEGGIREAGGRLGGIFFALFAELWQRAPFPIPSDEEINPALRRQLEVFSAGCGPEVAGMPIGVIRLYAAAWVRLYGLVTMEIFGHVHYLMEDADPFFESELADLGKMLGLKKIAPA</sequence>
<dbReference type="Gene3D" id="1.10.357.10">
    <property type="entry name" value="Tetracycline Repressor, domain 2"/>
    <property type="match status" value="1"/>
</dbReference>
<keyword evidence="7" id="KW-1185">Reference proteome</keyword>
<dbReference type="SUPFAM" id="SSF48498">
    <property type="entry name" value="Tetracyclin repressor-like, C-terminal domain"/>
    <property type="match status" value="1"/>
</dbReference>
<dbReference type="Pfam" id="PF13305">
    <property type="entry name" value="TetR_C_33"/>
    <property type="match status" value="1"/>
</dbReference>
<evidence type="ECO:0000313" key="6">
    <source>
        <dbReference type="EMBL" id="TQL95158.1"/>
    </source>
</evidence>
<gene>
    <name evidence="6" type="ORF">FB559_0655</name>
</gene>
<dbReference type="InterPro" id="IPR050109">
    <property type="entry name" value="HTH-type_TetR-like_transc_reg"/>
</dbReference>
<comment type="caution">
    <text evidence="6">The sequence shown here is derived from an EMBL/GenBank/DDBJ whole genome shotgun (WGS) entry which is preliminary data.</text>
</comment>
<name>A0A543CDI4_9ACTN</name>
<dbReference type="InterPro" id="IPR025996">
    <property type="entry name" value="MT1864/Rv1816-like_C"/>
</dbReference>